<dbReference type="SUPFAM" id="SSF48726">
    <property type="entry name" value="Immunoglobulin"/>
    <property type="match status" value="3"/>
</dbReference>
<dbReference type="InterPro" id="IPR028994">
    <property type="entry name" value="Integrin_alpha_N"/>
</dbReference>
<dbReference type="GO" id="GO:0016020">
    <property type="term" value="C:membrane"/>
    <property type="evidence" value="ECO:0007669"/>
    <property type="project" value="UniProtKB-SubCell"/>
</dbReference>
<dbReference type="PANTHER" id="PTHR48057">
    <property type="entry name" value="LEUCINE-RICH REPEAT SERINE/THREONINE-PROTEIN KINASE 1"/>
    <property type="match status" value="1"/>
</dbReference>
<feature type="domain" description="Fibronectin type-III" evidence="7">
    <location>
        <begin position="2140"/>
        <end position="2239"/>
    </location>
</feature>
<evidence type="ECO:0000313" key="9">
    <source>
        <dbReference type="Proteomes" id="UP000198393"/>
    </source>
</evidence>
<dbReference type="InterPro" id="IPR001611">
    <property type="entry name" value="Leu-rich_rpt"/>
</dbReference>
<evidence type="ECO:0000256" key="3">
    <source>
        <dbReference type="ARBA" id="ARBA00022729"/>
    </source>
</evidence>
<dbReference type="InterPro" id="IPR052595">
    <property type="entry name" value="LRRC69/RLP"/>
</dbReference>
<dbReference type="SMART" id="SM00365">
    <property type="entry name" value="LRR_SD22"/>
    <property type="match status" value="5"/>
</dbReference>
<dbReference type="SUPFAM" id="SSF117074">
    <property type="entry name" value="Hypothetical protein PA1324"/>
    <property type="match status" value="1"/>
</dbReference>
<dbReference type="InterPro" id="IPR032675">
    <property type="entry name" value="LRR_dom_sf"/>
</dbReference>
<dbReference type="FunFam" id="3.80.10.10:FF:000400">
    <property type="entry name" value="Nuclear pore complex protein NUP107"/>
    <property type="match status" value="1"/>
</dbReference>
<dbReference type="Pfam" id="PF13517">
    <property type="entry name" value="FG-GAP_3"/>
    <property type="match status" value="6"/>
</dbReference>
<dbReference type="PROSITE" id="PS51450">
    <property type="entry name" value="LRR"/>
    <property type="match status" value="1"/>
</dbReference>
<dbReference type="Gene3D" id="2.60.40.10">
    <property type="entry name" value="Immunoglobulins"/>
    <property type="match status" value="7"/>
</dbReference>
<evidence type="ECO:0000256" key="6">
    <source>
        <dbReference type="SAM" id="SignalP"/>
    </source>
</evidence>
<feature type="chain" id="PRO_5013145041" evidence="6">
    <location>
        <begin position="28"/>
        <end position="3421"/>
    </location>
</feature>
<keyword evidence="3 6" id="KW-0732">Signal</keyword>
<comment type="subcellular location">
    <subcellularLocation>
        <location evidence="1">Membrane</location>
    </subcellularLocation>
</comment>
<dbReference type="SMART" id="SM00409">
    <property type="entry name" value="IG"/>
    <property type="match status" value="3"/>
</dbReference>
<dbReference type="FunFam" id="3.80.10.10:FF:000041">
    <property type="entry name" value="LRR receptor-like serine/threonine-protein kinase ERECTA"/>
    <property type="match status" value="1"/>
</dbReference>
<dbReference type="InterPro" id="IPR055414">
    <property type="entry name" value="LRR_R13L4/SHOC2-like"/>
</dbReference>
<dbReference type="SUPFAM" id="SSF52058">
    <property type="entry name" value="L domain-like"/>
    <property type="match status" value="4"/>
</dbReference>
<sequence>MKPLSPTLLKSVLVLLSFLFFNALSLAQDRTADSLALVALYDETNGPGWINSAGWTDSVSLDNWYGVSMSGNRVTKLDLSSNNLFGQIPGEIGNADALDTLNLSANSLRDSIPNEITNVNSLISLQLQGNELYWSPDLTVMSSLIELDISDNNFEFDDIIPLIGISAFTYSPQKQFGSQLDTAVVVGDNFTIVRTSPGAGNTYQWQKDDIDISGDTTETLQILNFSAGDSARYNLIVTNSSAPSLTLSSNDINVALEDTTYFKAVQVSAFQGDGSNLASGWGDFNNDGFEDLFALSDTRLFYNNGDGTFTPGTGDPISNDITSFGPTIGDYDNDGDLDIYLASAAGSKLFTNDGFGNFNEFDAGELSTISGDFQGYSWADFDNDGYLDLYVTAGANIGGEVNYLFRNNQDGTLSAVTFGQIATDFEGSVHASWADYDGDGDQDLYVLNQNSPEPNSLYRNNGNGSFSKVFDNEIVFDTFGSFSSSWGDYNNDGAIDLFVVNNFNDPVLFENDGAGNFIRHTGVISIGNAVGSSWGDINSDGLLDLMLTSFEPANHLYLNNGDGTFTEVTDGSFRNASGFYGNSFADYNNDGQLDFVTRNGDWVLYENTHDVNNYLKVKLEGQLSNFSAIGAKIRVKANIGGGDIWQMREISAQTGLFAQNSLIAHFGIGDAITIDSVIVEWPSGIHQSFGSQSINQTLTITEEASPVMAADSLALIALYDSTGGDNWGNNANWKSGPVDSWYGVTAVGGRVLELKLNNNNLNGRIPPQLGDLDALTRLELQGNGLYDQIPIEIGSLINLNALFLSSNNLDGEIPVSLGDLSNLAELELNNNNLEGSIPSEFTSLTNLFSLIISNNNFTGLPDLSGLSSLSNLFIASNNLDFDDIIPNLSVPGIDASPQYLDDPGLDTTLLLGDNLTIDISAFGNNAGNEFQWRKDGVDVAGETTQILDFIDFQKSDEGLYELFVTNSSAPGIELISSSYNVHFRSIYYWVGDGGSWYDSTHWSLTSGVIDTTGLIPGLYDNVIFDENSFTQSGQVVEVPDGGNTSGTMFSNMDWTGVTNNPTFRVRADSSPWIVNDVRGSLIFDENMTLDFHHAEFYFNSPTDYVLDPKGHYMGEDAFVTFGLPGHSGEQRFSSTCNIQSDVNNILLFAAEGRVNSNGYQIIGQPNHYFWLWGGGNPTVDVSGSNVDLGYIVIQSGEFIDDDATITIRDSRGTRNVQQSTDFNHVIAADTIELGHSNIYQTLEILPGAGVRLSPDNTQFVNNLIADGTNEDPILISSTVDSLAGTFSKASGEVNIRFATIENNIATGGATFNAISSLDSGNVTGWNFIVAQPVQASDSLALVAFYQSTNGDNWFDNNNWLQPGRYVEEWLGVSVENNRVIGLDLRGNGLSGTLPPEIGDLDSLRVLNLGQEGFGGNQITGSIPSEISNLSKLEFIGLAENQLSGAIPEAIGSLTELKKLDFTFNELESVPDAISALSKIKYLGIAFNNFTDLPLAIYNIPSLDTLLISGNELSGPIPPELGTMTTLKFLNIGGNQYEGQLPPELGNLTQLQGLRVWDMPGITGNIPPEWAALTSIEEFSLDNLSLSGTIPDFIGNYTSAYHISLQGNQFSGAIPDSFQNLSSFTNVYLFSNAITSVPELGNLAFIDLRKNRLLYADLVNNDSVSVNGYDEQNERYSLDVSGVITGGGAVTLTVTNSDLGDNAFQWIKDTEILDGEVSPSLVLTNLDESHNGVYTCLVHRPEDNFLYAGIPSESVSIDLNETDRRYASAVDSVTSSAKIIDYQASEILGLPNRGTDSDDNPTDQISRLDAQERGWAPAAADNQPFIEVNFGSPAPINTVWVFGSGSVSSIEAKDSNTGEYEVISNFFNIANNGSETEVNFPTTAYDVSEVRVNVFSAPFNEGYGPFNSIDAVAIGDNGLEISTPFNLFLGEKVTDSIFNIGWSHHNNDDSTSFSVERSVDGTNFSEVALVEAGFTGLSDREVPASDSIFYRVKAIRGSIESEYSEVLIIENCPSNLTDFPVGSWTGIVEEITPIFGVSGFDDNVQITDNGNGTYTINDFMASYLSDGFGFQDPNIGTLGEGCNGLNFQGELVAGCGNNTVISNIVEFYPASDSLVIEFTWDCGGDIRMTFTKNASEPAQDPPTNLTASTVSSSAIQLMWEDNTNEDEWVIERSDGDNLNYLEIDVIVPNPQSETGFREFERYIDNTVSSGNTYYYRVLSRSGGLDSEPSDEVSIEAIAPLFDMVTSGPIVDDQPSNSYAGSWGDYDADGDPDLYVTNWHAGIDIVKVTKENYLYENNGGVFSRVSLSNELTDAEYTSRGTFWGDFDNDGNLDAFVNGEGVSDYINEASSYLFYGNGSGGFDAPYEFNALTFNSTPVDINGDGLLDIYVTDVDIILENKGDRNFEVIRDGSSIINGDYFLTGWTNLTPDFNNDGLPDLISSGDRFIQIFENKGDFLYERIYEISNAIDPDMLPARGATFGDFDHNGYLDIVVANVQESKLFLFDGTGIAQILDDIEFLGEEIHAQRGLTVADYNNDGNEDLFWILDGGQPYLFTGNGDGTFNRVSETEQIFAETSIFSSISTADFNQDGAIDVFISSTDDSRSNSLYSNNGNGNNHLRIDLEGTESNRLAIGSQIRIKHGGQWYMKQVTGVNGLWSSNEITTHFGLGTTTTVDSVEIRWTSGNVNTFTDIAANQTITYVEDVTPPVVEVDVIGTSVTSPELTGLIDDINATLELTINDSTYLVTNINADSTWSLPAGTIPSLDDGVYDVALEATDQNGNVGVDDVVGEVTITQELLALVPSKITSSSFQANWSEALDVQEYLLDVATDAEFTTFVDGYEDFSTTSQKKIVDNLDFSTTYYYRVRFVNSASETSDYSNDTTVLTKIKLETISDFNALETIFNATGGENWTNDGGWTTEPRLQNWEFVTLENQRVKEILIPDNNLTGTFPLTDSLTKVEVIDISDNELTGIGNLSELVSLNDLNVSQNLFEFDDLEPLRGIQNFTYADQKTQISFEETKVADSLLVRVFNDTSLTFTVGGEFNSYQWLLNKTSITSGEDFVVGDTILQIQAIDYTNMGKFEAEITNDSLPDLTLRVDSMFVFAVADFSVDVNDDDGELIPDNVDGYLLLTTQVERGFDTLSVATNQPSSFTFNDVILGDYLISIDSDPAKYVPTYYADAFEWVEADTVLFRKDTAFQVSMTLIPGETEGPGTLEVLIEEDFGETSGRIDARRRAAKRKCGLRRKRSGGRTGQDDDDFELIAYGETDQNGEFKFGSLPEGVYRFFVEYPGIPLDESSFVQFEVGEEGISDTDFKLEAFVTEDGVQVSIERVLGLILEYFKNLQVYPNPTADVIKMQYRHLKDKDVAAQLVDLSGNVLWTKDIRSGYEGYEEIDVSAYREGIYMLHIYDKEDRNGHVVSYRIIVRKN</sequence>
<evidence type="ECO:0000256" key="1">
    <source>
        <dbReference type="ARBA" id="ARBA00004370"/>
    </source>
</evidence>
<gene>
    <name evidence="8" type="ORF">SAMN05421640_0356</name>
</gene>
<dbReference type="InterPro" id="IPR036179">
    <property type="entry name" value="Ig-like_dom_sf"/>
</dbReference>
<keyword evidence="4" id="KW-0677">Repeat</keyword>
<dbReference type="SMART" id="SM00364">
    <property type="entry name" value="LRR_BAC"/>
    <property type="match status" value="4"/>
</dbReference>
<dbReference type="InterPro" id="IPR013517">
    <property type="entry name" value="FG-GAP"/>
</dbReference>
<organism evidence="8 9">
    <name type="scientific">Ekhidna lutea</name>
    <dbReference type="NCBI Taxonomy" id="447679"/>
    <lineage>
        <taxon>Bacteria</taxon>
        <taxon>Pseudomonadati</taxon>
        <taxon>Bacteroidota</taxon>
        <taxon>Cytophagia</taxon>
        <taxon>Cytophagales</taxon>
        <taxon>Reichenbachiellaceae</taxon>
        <taxon>Ekhidna</taxon>
    </lineage>
</organism>
<accession>A0A239EXT0</accession>
<reference evidence="8 9" key="1">
    <citation type="submission" date="2017-06" db="EMBL/GenBank/DDBJ databases">
        <authorList>
            <person name="Kim H.J."/>
            <person name="Triplett B.A."/>
        </authorList>
    </citation>
    <scope>NUCLEOTIDE SEQUENCE [LARGE SCALE GENOMIC DNA]</scope>
    <source>
        <strain evidence="8 9">DSM 19307</strain>
    </source>
</reference>
<dbReference type="InterPro" id="IPR036116">
    <property type="entry name" value="FN3_sf"/>
</dbReference>
<protein>
    <submittedName>
        <fullName evidence="8">Repeat domain-containing protein</fullName>
    </submittedName>
</protein>
<dbReference type="PROSITE" id="PS50853">
    <property type="entry name" value="FN3"/>
    <property type="match status" value="2"/>
</dbReference>
<dbReference type="SMART" id="SM00060">
    <property type="entry name" value="FN3"/>
    <property type="match status" value="2"/>
</dbReference>
<evidence type="ECO:0000256" key="5">
    <source>
        <dbReference type="ARBA" id="ARBA00023136"/>
    </source>
</evidence>
<dbReference type="Proteomes" id="UP000198393">
    <property type="component" value="Unassembled WGS sequence"/>
</dbReference>
<dbReference type="SUPFAM" id="SSF69318">
    <property type="entry name" value="Integrin alpha N-terminal domain"/>
    <property type="match status" value="3"/>
</dbReference>
<dbReference type="RefSeq" id="WP_089355130.1">
    <property type="nucleotide sequence ID" value="NZ_FZPD01000001.1"/>
</dbReference>
<dbReference type="CDD" id="cd00063">
    <property type="entry name" value="FN3"/>
    <property type="match status" value="1"/>
</dbReference>
<feature type="signal peptide" evidence="6">
    <location>
        <begin position="1"/>
        <end position="27"/>
    </location>
</feature>
<name>A0A239EXT0_EKHLU</name>
<dbReference type="PANTHER" id="PTHR48057:SF29">
    <property type="entry name" value="OS02G0609900 PROTEIN"/>
    <property type="match status" value="1"/>
</dbReference>
<dbReference type="InterPro" id="IPR003591">
    <property type="entry name" value="Leu-rich_rpt_typical-subtyp"/>
</dbReference>
<dbReference type="InterPro" id="IPR003961">
    <property type="entry name" value="FN3_dom"/>
</dbReference>
<evidence type="ECO:0000313" key="8">
    <source>
        <dbReference type="EMBL" id="SNS48843.1"/>
    </source>
</evidence>
<dbReference type="Pfam" id="PF00560">
    <property type="entry name" value="LRR_1"/>
    <property type="match status" value="2"/>
</dbReference>
<dbReference type="EMBL" id="FZPD01000001">
    <property type="protein sequence ID" value="SNS48843.1"/>
    <property type="molecule type" value="Genomic_DNA"/>
</dbReference>
<dbReference type="InterPro" id="IPR011519">
    <property type="entry name" value="UnbV_ASPIC"/>
</dbReference>
<dbReference type="Gene3D" id="3.80.10.10">
    <property type="entry name" value="Ribonuclease Inhibitor"/>
    <property type="match status" value="6"/>
</dbReference>
<dbReference type="InterPro" id="IPR013783">
    <property type="entry name" value="Ig-like_fold"/>
</dbReference>
<evidence type="ECO:0000256" key="2">
    <source>
        <dbReference type="ARBA" id="ARBA00022614"/>
    </source>
</evidence>
<dbReference type="SUPFAM" id="SSF49265">
    <property type="entry name" value="Fibronectin type III"/>
    <property type="match status" value="2"/>
</dbReference>
<keyword evidence="9" id="KW-1185">Reference proteome</keyword>
<dbReference type="InterPro" id="IPR003599">
    <property type="entry name" value="Ig_sub"/>
</dbReference>
<proteinExistence type="predicted"/>
<feature type="domain" description="Fibronectin type-III" evidence="7">
    <location>
        <begin position="2792"/>
        <end position="2884"/>
    </location>
</feature>
<evidence type="ECO:0000256" key="4">
    <source>
        <dbReference type="ARBA" id="ARBA00022737"/>
    </source>
</evidence>
<keyword evidence="5" id="KW-0472">Membrane</keyword>
<evidence type="ECO:0000259" key="7">
    <source>
        <dbReference type="PROSITE" id="PS50853"/>
    </source>
</evidence>
<dbReference type="InterPro" id="IPR026444">
    <property type="entry name" value="Secre_tail"/>
</dbReference>
<keyword evidence="2" id="KW-0433">Leucine-rich repeat</keyword>
<dbReference type="OrthoDB" id="177731at2"/>
<dbReference type="SMART" id="SM00369">
    <property type="entry name" value="LRR_TYP"/>
    <property type="match status" value="5"/>
</dbReference>
<dbReference type="Pfam" id="PF23598">
    <property type="entry name" value="LRR_14"/>
    <property type="match status" value="1"/>
</dbReference>
<dbReference type="Gene3D" id="2.130.10.130">
    <property type="entry name" value="Integrin alpha, N-terminal"/>
    <property type="match status" value="3"/>
</dbReference>
<dbReference type="Pfam" id="PF07593">
    <property type="entry name" value="UnbV_ASPIC"/>
    <property type="match status" value="2"/>
</dbReference>
<dbReference type="Pfam" id="PF18962">
    <property type="entry name" value="Por_Secre_tail"/>
    <property type="match status" value="1"/>
</dbReference>